<dbReference type="InterPro" id="IPR001303">
    <property type="entry name" value="Aldolase_II/adducin_N"/>
</dbReference>
<dbReference type="SUPFAM" id="SSF53639">
    <property type="entry name" value="AraD/HMP-PK domain-like"/>
    <property type="match status" value="1"/>
</dbReference>
<dbReference type="EMBL" id="UINC01203391">
    <property type="protein sequence ID" value="SVE23617.1"/>
    <property type="molecule type" value="Genomic_DNA"/>
</dbReference>
<reference evidence="2" key="1">
    <citation type="submission" date="2018-05" db="EMBL/GenBank/DDBJ databases">
        <authorList>
            <person name="Lanie J.A."/>
            <person name="Ng W.-L."/>
            <person name="Kazmierczak K.M."/>
            <person name="Andrzejewski T.M."/>
            <person name="Davidsen T.M."/>
            <person name="Wayne K.J."/>
            <person name="Tettelin H."/>
            <person name="Glass J.I."/>
            <person name="Rusch D."/>
            <person name="Podicherti R."/>
            <person name="Tsui H.-C.T."/>
            <person name="Winkler M.E."/>
        </authorList>
    </citation>
    <scope>NUCLEOTIDE SEQUENCE</scope>
</reference>
<proteinExistence type="predicted"/>
<evidence type="ECO:0000313" key="2">
    <source>
        <dbReference type="EMBL" id="SVE23617.1"/>
    </source>
</evidence>
<organism evidence="2">
    <name type="scientific">marine metagenome</name>
    <dbReference type="NCBI Taxonomy" id="408172"/>
    <lineage>
        <taxon>unclassified sequences</taxon>
        <taxon>metagenomes</taxon>
        <taxon>ecological metagenomes</taxon>
    </lineage>
</organism>
<sequence length="244" mass="27910">FCKEIFGNKVSIVPYVMPGFGLAKKINEVYSKNPNINCLILLNHGIFTFANDAKKSYDLMIKYVSDAEKAIKKLKSKKIKQIKSYKTKFEPHEIAPILRGLLSENKDQKFIVNYRSNKNLNYFINGKNIKNYSTKGTATPDHVIRVKPFPVIITPKQNSTIEDFKILAEKAIRDYRRKYIKYFNNNKKKVKEKKTMLDTSPRVILVQNVGLFSVGNNLSASKIAGDLTETNARVISSVEETSKY</sequence>
<protein>
    <recommendedName>
        <fullName evidence="1">Class II aldolase/adducin N-terminal domain-containing protein</fullName>
    </recommendedName>
</protein>
<accession>A0A383BU09</accession>
<name>A0A383BU09_9ZZZZ</name>
<evidence type="ECO:0000259" key="1">
    <source>
        <dbReference type="Pfam" id="PF00596"/>
    </source>
</evidence>
<feature type="non-terminal residue" evidence="2">
    <location>
        <position position="244"/>
    </location>
</feature>
<dbReference type="InterPro" id="IPR036409">
    <property type="entry name" value="Aldolase_II/adducin_N_sf"/>
</dbReference>
<dbReference type="AlphaFoldDB" id="A0A383BU09"/>
<gene>
    <name evidence="2" type="ORF">METZ01_LOCUS476471</name>
</gene>
<dbReference type="Gene3D" id="3.40.225.10">
    <property type="entry name" value="Class II aldolase/adducin N-terminal domain"/>
    <property type="match status" value="1"/>
</dbReference>
<dbReference type="Pfam" id="PF00596">
    <property type="entry name" value="Aldolase_II"/>
    <property type="match status" value="1"/>
</dbReference>
<feature type="non-terminal residue" evidence="2">
    <location>
        <position position="1"/>
    </location>
</feature>
<feature type="domain" description="Class II aldolase/adducin N-terminal" evidence="1">
    <location>
        <begin position="3"/>
        <end position="63"/>
    </location>
</feature>